<dbReference type="Gene3D" id="2.180.10.10">
    <property type="entry name" value="RHS repeat-associated core"/>
    <property type="match status" value="1"/>
</dbReference>
<dbReference type="RefSeq" id="WP_150011726.1">
    <property type="nucleotide sequence ID" value="NZ_VWSG01000004.1"/>
</dbReference>
<accession>A0A5M6CQX2</accession>
<comment type="caution">
    <text evidence="1">The sequence shown here is derived from an EMBL/GenBank/DDBJ whole genome shotgun (WGS) entry which is preliminary data.</text>
</comment>
<name>A0A5M6CQX2_9FLAO</name>
<evidence type="ECO:0008006" key="3">
    <source>
        <dbReference type="Google" id="ProtNLM"/>
    </source>
</evidence>
<keyword evidence="2" id="KW-1185">Reference proteome</keyword>
<dbReference type="AlphaFoldDB" id="A0A5M6CQX2"/>
<reference evidence="1 2" key="1">
    <citation type="submission" date="2019-09" db="EMBL/GenBank/DDBJ databases">
        <title>Genome sequence and assembly of Flavobacterium sp.</title>
        <authorList>
            <person name="Chhetri G."/>
        </authorList>
    </citation>
    <scope>NUCLEOTIDE SEQUENCE [LARGE SCALE GENOMIC DNA]</scope>
    <source>
        <strain evidence="1 2">SNL9</strain>
    </source>
</reference>
<dbReference type="Proteomes" id="UP000325141">
    <property type="component" value="Unassembled WGS sequence"/>
</dbReference>
<protein>
    <recommendedName>
        <fullName evidence="3">RHS repeat-associated core domain-containing protein</fullName>
    </recommendedName>
</protein>
<dbReference type="PANTHER" id="PTHR32305:SF15">
    <property type="entry name" value="PROTEIN RHSA-RELATED"/>
    <property type="match status" value="1"/>
</dbReference>
<dbReference type="InterPro" id="IPR050708">
    <property type="entry name" value="T6SS_VgrG/RHS"/>
</dbReference>
<dbReference type="InterPro" id="IPR022385">
    <property type="entry name" value="Rhs_assc_core"/>
</dbReference>
<evidence type="ECO:0000313" key="1">
    <source>
        <dbReference type="EMBL" id="KAA5535569.1"/>
    </source>
</evidence>
<dbReference type="NCBIfam" id="TIGR03696">
    <property type="entry name" value="Rhs_assc_core"/>
    <property type="match status" value="1"/>
</dbReference>
<dbReference type="EMBL" id="VWSG01000004">
    <property type="protein sequence ID" value="KAA5535569.1"/>
    <property type="molecule type" value="Genomic_DNA"/>
</dbReference>
<dbReference type="PANTHER" id="PTHR32305">
    <property type="match status" value="1"/>
</dbReference>
<sequence>MYYYGARYYDPRISIFVSVDPLAEDFAGWTPYHYVHNNPINLIDPTGMAADGWIEQNKDGKTTVTFDPNVNTPEEAKAAGYDNVSQVLPSGTLHGQYNLNSDGSVCGDDAKWSRSQRYGGMSFFWADKDTEVRTYNSDAWNSESAQFSSWQRGASGAITPMGGVSELAGMIIYEYVQETTGSSELAFAAALFAPGAGKGANRLKPNPAAVGAHSTFSRGLNGRIFKYETYEMTKNGFFNPVKRFDGGLPNGGAGAAHTNKSTLESIPTPHVQGKTIPGGVRRAEIWEIPK</sequence>
<organism evidence="1 2">
    <name type="scientific">Paenimyroides baculatum</name>
    <dbReference type="NCBI Taxonomy" id="2608000"/>
    <lineage>
        <taxon>Bacteria</taxon>
        <taxon>Pseudomonadati</taxon>
        <taxon>Bacteroidota</taxon>
        <taxon>Flavobacteriia</taxon>
        <taxon>Flavobacteriales</taxon>
        <taxon>Flavobacteriaceae</taxon>
        <taxon>Paenimyroides</taxon>
    </lineage>
</organism>
<proteinExistence type="predicted"/>
<gene>
    <name evidence="1" type="ORF">F0460_07245</name>
</gene>
<evidence type="ECO:0000313" key="2">
    <source>
        <dbReference type="Proteomes" id="UP000325141"/>
    </source>
</evidence>